<gene>
    <name evidence="17" type="primary">uppP</name>
    <name evidence="18" type="ordered locus">Desru_0544</name>
</gene>
<dbReference type="InterPro" id="IPR003824">
    <property type="entry name" value="UppP"/>
</dbReference>
<dbReference type="PANTHER" id="PTHR30622:SF4">
    <property type="entry name" value="UNDECAPRENYL-DIPHOSPHATASE"/>
    <property type="match status" value="1"/>
</dbReference>
<dbReference type="STRING" id="696281.Desru_0544"/>
<evidence type="ECO:0000256" key="4">
    <source>
        <dbReference type="ARBA" id="ARBA00021581"/>
    </source>
</evidence>
<keyword evidence="5 17" id="KW-1003">Cell membrane</keyword>
<keyword evidence="9 17" id="KW-0573">Peptidoglycan synthesis</keyword>
<evidence type="ECO:0000313" key="18">
    <source>
        <dbReference type="EMBL" id="AEG58830.1"/>
    </source>
</evidence>
<dbReference type="PANTHER" id="PTHR30622">
    <property type="entry name" value="UNDECAPRENYL-DIPHOSPHATASE"/>
    <property type="match status" value="1"/>
</dbReference>
<evidence type="ECO:0000256" key="15">
    <source>
        <dbReference type="ARBA" id="ARBA00032932"/>
    </source>
</evidence>
<feature type="transmembrane region" description="Helical" evidence="17">
    <location>
        <begin position="205"/>
        <end position="226"/>
    </location>
</feature>
<evidence type="ECO:0000256" key="12">
    <source>
        <dbReference type="ARBA" id="ARBA00023251"/>
    </source>
</evidence>
<dbReference type="AlphaFoldDB" id="F6DS68"/>
<dbReference type="HOGENOM" id="CLU_060296_1_2_9"/>
<evidence type="ECO:0000256" key="11">
    <source>
        <dbReference type="ARBA" id="ARBA00023136"/>
    </source>
</evidence>
<dbReference type="OrthoDB" id="9808289at2"/>
<keyword evidence="8 17" id="KW-0133">Cell shape</keyword>
<evidence type="ECO:0000256" key="1">
    <source>
        <dbReference type="ARBA" id="ARBA00004651"/>
    </source>
</evidence>
<comment type="similarity">
    <text evidence="2 17">Belongs to the UppP family.</text>
</comment>
<keyword evidence="6 17" id="KW-0812">Transmembrane</keyword>
<evidence type="ECO:0000256" key="10">
    <source>
        <dbReference type="ARBA" id="ARBA00022989"/>
    </source>
</evidence>
<evidence type="ECO:0000256" key="13">
    <source>
        <dbReference type="ARBA" id="ARBA00023316"/>
    </source>
</evidence>
<evidence type="ECO:0000256" key="14">
    <source>
        <dbReference type="ARBA" id="ARBA00032707"/>
    </source>
</evidence>
<dbReference type="KEGG" id="dru:Desru_0544"/>
<keyword evidence="12 17" id="KW-0046">Antibiotic resistance</keyword>
<keyword evidence="7 17" id="KW-0378">Hydrolase</keyword>
<feature type="transmembrane region" description="Helical" evidence="17">
    <location>
        <begin position="47"/>
        <end position="68"/>
    </location>
</feature>
<evidence type="ECO:0000256" key="9">
    <source>
        <dbReference type="ARBA" id="ARBA00022984"/>
    </source>
</evidence>
<dbReference type="EC" id="3.6.1.27" evidence="3 17"/>
<feature type="transmembrane region" description="Helical" evidence="17">
    <location>
        <begin position="75"/>
        <end position="93"/>
    </location>
</feature>
<dbReference type="GO" id="GO:0008360">
    <property type="term" value="P:regulation of cell shape"/>
    <property type="evidence" value="ECO:0007669"/>
    <property type="project" value="UniProtKB-KW"/>
</dbReference>
<organism evidence="18 19">
    <name type="scientific">Desulforamulus ruminis (strain ATCC 23193 / DSM 2154 / NCIMB 8452 / DL)</name>
    <name type="common">Desulfotomaculum ruminis</name>
    <dbReference type="NCBI Taxonomy" id="696281"/>
    <lineage>
        <taxon>Bacteria</taxon>
        <taxon>Bacillati</taxon>
        <taxon>Bacillota</taxon>
        <taxon>Clostridia</taxon>
        <taxon>Eubacteriales</taxon>
        <taxon>Peptococcaceae</taxon>
        <taxon>Desulforamulus</taxon>
    </lineage>
</organism>
<dbReference type="GO" id="GO:0046677">
    <property type="term" value="P:response to antibiotic"/>
    <property type="evidence" value="ECO:0007669"/>
    <property type="project" value="UniProtKB-UniRule"/>
</dbReference>
<keyword evidence="19" id="KW-1185">Reference proteome</keyword>
<evidence type="ECO:0000256" key="8">
    <source>
        <dbReference type="ARBA" id="ARBA00022960"/>
    </source>
</evidence>
<dbReference type="GO" id="GO:0050380">
    <property type="term" value="F:undecaprenyl-diphosphatase activity"/>
    <property type="evidence" value="ECO:0007669"/>
    <property type="project" value="UniProtKB-UniRule"/>
</dbReference>
<evidence type="ECO:0000256" key="5">
    <source>
        <dbReference type="ARBA" id="ARBA00022475"/>
    </source>
</evidence>
<keyword evidence="13 17" id="KW-0961">Cell wall biogenesis/degradation</keyword>
<dbReference type="eggNOG" id="COG1968">
    <property type="taxonomic scope" value="Bacteria"/>
</dbReference>
<comment type="subcellular location">
    <subcellularLocation>
        <location evidence="1 17">Cell membrane</location>
        <topology evidence="1 17">Multi-pass membrane protein</topology>
    </subcellularLocation>
</comment>
<dbReference type="EMBL" id="CP002780">
    <property type="protein sequence ID" value="AEG58830.1"/>
    <property type="molecule type" value="Genomic_DNA"/>
</dbReference>
<reference evidence="18 19" key="2">
    <citation type="journal article" date="2012" name="Stand. Genomic Sci.">
        <title>Complete genome sequence of the sulfate-reducing firmicute Desulfotomaculum ruminis type strain (DL(T)).</title>
        <authorList>
            <person name="Spring S."/>
            <person name="Visser M."/>
            <person name="Lu M."/>
            <person name="Copeland A."/>
            <person name="Lapidus A."/>
            <person name="Lucas S."/>
            <person name="Cheng J.F."/>
            <person name="Han C."/>
            <person name="Tapia R."/>
            <person name="Goodwin L.A."/>
            <person name="Pitluck S."/>
            <person name="Ivanova N."/>
            <person name="Land M."/>
            <person name="Hauser L."/>
            <person name="Larimer F."/>
            <person name="Rohde M."/>
            <person name="Goker M."/>
            <person name="Detter J.C."/>
            <person name="Kyrpides N.C."/>
            <person name="Woyke T."/>
            <person name="Schaap P.J."/>
            <person name="Plugge C.M."/>
            <person name="Muyzer G."/>
            <person name="Kuever J."/>
            <person name="Pereira I.A."/>
            <person name="Parshina S.N."/>
            <person name="Bernier-Latmani R."/>
            <person name="Stams A.J."/>
            <person name="Klenk H.P."/>
        </authorList>
    </citation>
    <scope>NUCLEOTIDE SEQUENCE [LARGE SCALE GENOMIC DNA]</scope>
    <source>
        <strain evidence="19">ATCC 23193 / DSM 2154 / NCIB 8452 / DL</strain>
    </source>
</reference>
<evidence type="ECO:0000256" key="6">
    <source>
        <dbReference type="ARBA" id="ARBA00022692"/>
    </source>
</evidence>
<feature type="transmembrane region" description="Helical" evidence="17">
    <location>
        <begin position="238"/>
        <end position="258"/>
    </location>
</feature>
<comment type="function">
    <text evidence="17">Catalyzes the dephosphorylation of undecaprenyl diphosphate (UPP). Confers resistance to bacitracin.</text>
</comment>
<name>F6DS68_DESRL</name>
<comment type="miscellaneous">
    <text evidence="17">Bacitracin is thought to be involved in the inhibition of peptidoglycan synthesis by sequestering undecaprenyl diphosphate, thereby reducing the pool of lipid carrier available.</text>
</comment>
<dbReference type="GO" id="GO:0071555">
    <property type="term" value="P:cell wall organization"/>
    <property type="evidence" value="ECO:0007669"/>
    <property type="project" value="UniProtKB-KW"/>
</dbReference>
<evidence type="ECO:0000256" key="2">
    <source>
        <dbReference type="ARBA" id="ARBA00010621"/>
    </source>
</evidence>
<feature type="transmembrane region" description="Helical" evidence="17">
    <location>
        <begin position="175"/>
        <end position="193"/>
    </location>
</feature>
<keyword evidence="10 17" id="KW-1133">Transmembrane helix</keyword>
<proteinExistence type="inferred from homology"/>
<reference evidence="19" key="1">
    <citation type="submission" date="2011-05" db="EMBL/GenBank/DDBJ databases">
        <title>Complete sequence of Desulfotomaculum ruminis DSM 2154.</title>
        <authorList>
            <person name="Lucas S."/>
            <person name="Copeland A."/>
            <person name="Lapidus A."/>
            <person name="Cheng J.-F."/>
            <person name="Goodwin L."/>
            <person name="Pitluck S."/>
            <person name="Lu M."/>
            <person name="Detter J.C."/>
            <person name="Han C."/>
            <person name="Tapia R."/>
            <person name="Land M."/>
            <person name="Hauser L."/>
            <person name="Kyrpides N."/>
            <person name="Ivanova N."/>
            <person name="Mikhailova N."/>
            <person name="Pagani I."/>
            <person name="Stams A.J.M."/>
            <person name="Plugge C.M."/>
            <person name="Muyzer G."/>
            <person name="Kuever J."/>
            <person name="Parshina S.N."/>
            <person name="Ivanova A.E."/>
            <person name="Nazina T.N."/>
            <person name="Brambilla E."/>
            <person name="Spring S."/>
            <person name="Klenk H.-P."/>
            <person name="Woyke T."/>
        </authorList>
    </citation>
    <scope>NUCLEOTIDE SEQUENCE [LARGE SCALE GENOMIC DNA]</scope>
    <source>
        <strain evidence="19">ATCC 23193 / DSM 2154 / NCIB 8452 / DL</strain>
    </source>
</reference>
<evidence type="ECO:0000256" key="17">
    <source>
        <dbReference type="HAMAP-Rule" id="MF_01006"/>
    </source>
</evidence>
<dbReference type="HAMAP" id="MF_01006">
    <property type="entry name" value="Undec_diphosphatase"/>
    <property type="match status" value="1"/>
</dbReference>
<protein>
    <recommendedName>
        <fullName evidence="4 17">Undecaprenyl-diphosphatase</fullName>
        <ecNumber evidence="3 17">3.6.1.27</ecNumber>
    </recommendedName>
    <alternativeName>
        <fullName evidence="15 17">Bacitracin resistance protein</fullName>
    </alternativeName>
    <alternativeName>
        <fullName evidence="14 17">Undecaprenyl pyrophosphate phosphatase</fullName>
    </alternativeName>
</protein>
<feature type="transmembrane region" description="Helical" evidence="17">
    <location>
        <begin position="105"/>
        <end position="124"/>
    </location>
</feature>
<keyword evidence="11 17" id="KW-0472">Membrane</keyword>
<sequence length="261" mass="28011">MEEFFKAVILGAVQGLTEFLPVSSTGHLLLGRKLMGLSEAGLFLDTMLHLGTLLAVVVIFWQDIIYMIKNPFSKLTLLILVGTIPTAIIGLTFEDFFEEISKTGVTVGWEFLATGIILWVADNVKKQGTKSIEQISFFDAFIVGTLQGAAILPAISRSGLTIAGALFRGINKQAAARFSFLLSLPAILGAVVLQSAKLVGGQAESIGFLPLLAGTIAAALFGYIAVKWMLVILQRGSLKIFSIYVWILGVGILAAQFLGKF</sequence>
<dbReference type="GO" id="GO:0005886">
    <property type="term" value="C:plasma membrane"/>
    <property type="evidence" value="ECO:0007669"/>
    <property type="project" value="UniProtKB-SubCell"/>
</dbReference>
<evidence type="ECO:0000256" key="3">
    <source>
        <dbReference type="ARBA" id="ARBA00012374"/>
    </source>
</evidence>
<dbReference type="RefSeq" id="WP_013840605.1">
    <property type="nucleotide sequence ID" value="NC_015589.1"/>
</dbReference>
<evidence type="ECO:0000256" key="7">
    <source>
        <dbReference type="ARBA" id="ARBA00022801"/>
    </source>
</evidence>
<dbReference type="Pfam" id="PF02673">
    <property type="entry name" value="BacA"/>
    <property type="match status" value="1"/>
</dbReference>
<comment type="catalytic activity">
    <reaction evidence="16 17">
        <text>di-trans,octa-cis-undecaprenyl diphosphate + H2O = di-trans,octa-cis-undecaprenyl phosphate + phosphate + H(+)</text>
        <dbReference type="Rhea" id="RHEA:28094"/>
        <dbReference type="ChEBI" id="CHEBI:15377"/>
        <dbReference type="ChEBI" id="CHEBI:15378"/>
        <dbReference type="ChEBI" id="CHEBI:43474"/>
        <dbReference type="ChEBI" id="CHEBI:58405"/>
        <dbReference type="ChEBI" id="CHEBI:60392"/>
        <dbReference type="EC" id="3.6.1.27"/>
    </reaction>
</comment>
<evidence type="ECO:0000313" key="19">
    <source>
        <dbReference type="Proteomes" id="UP000009234"/>
    </source>
</evidence>
<evidence type="ECO:0000256" key="16">
    <source>
        <dbReference type="ARBA" id="ARBA00047594"/>
    </source>
</evidence>
<accession>F6DS68</accession>
<dbReference type="GO" id="GO:0009252">
    <property type="term" value="P:peptidoglycan biosynthetic process"/>
    <property type="evidence" value="ECO:0007669"/>
    <property type="project" value="UniProtKB-KW"/>
</dbReference>
<dbReference type="Proteomes" id="UP000009234">
    <property type="component" value="Chromosome"/>
</dbReference>